<dbReference type="EMBL" id="CADEAL010000634">
    <property type="protein sequence ID" value="CAB1423079.1"/>
    <property type="molecule type" value="Genomic_DNA"/>
</dbReference>
<feature type="compositionally biased region" description="Basic and acidic residues" evidence="1">
    <location>
        <begin position="72"/>
        <end position="81"/>
    </location>
</feature>
<gene>
    <name evidence="2" type="ORF">PLEPLA_LOCUS10997</name>
</gene>
<comment type="caution">
    <text evidence="2">The sequence shown here is derived from an EMBL/GenBank/DDBJ whole genome shotgun (WGS) entry which is preliminary data.</text>
</comment>
<proteinExistence type="predicted"/>
<reference evidence="2" key="1">
    <citation type="submission" date="2020-03" db="EMBL/GenBank/DDBJ databases">
        <authorList>
            <person name="Weist P."/>
        </authorList>
    </citation>
    <scope>NUCLEOTIDE SEQUENCE</scope>
</reference>
<sequence>MVRKLLHIRGHISSCQVRCLQNVKRVDSRCQVDAGLFWKQQQKFVSAAGDQTSSEALSDEEEPSVFNGSRDSGVHHGDENNRPPLLSMWSVWLSWQDNIVM</sequence>
<name>A0A9N7YG71_PLEPL</name>
<feature type="region of interest" description="Disordered" evidence="1">
    <location>
        <begin position="49"/>
        <end position="82"/>
    </location>
</feature>
<evidence type="ECO:0000256" key="1">
    <source>
        <dbReference type="SAM" id="MobiDB-lite"/>
    </source>
</evidence>
<evidence type="ECO:0000313" key="2">
    <source>
        <dbReference type="EMBL" id="CAB1423079.1"/>
    </source>
</evidence>
<evidence type="ECO:0000313" key="3">
    <source>
        <dbReference type="Proteomes" id="UP001153269"/>
    </source>
</evidence>
<keyword evidence="3" id="KW-1185">Reference proteome</keyword>
<dbReference type="Proteomes" id="UP001153269">
    <property type="component" value="Unassembled WGS sequence"/>
</dbReference>
<organism evidence="2 3">
    <name type="scientific">Pleuronectes platessa</name>
    <name type="common">European plaice</name>
    <dbReference type="NCBI Taxonomy" id="8262"/>
    <lineage>
        <taxon>Eukaryota</taxon>
        <taxon>Metazoa</taxon>
        <taxon>Chordata</taxon>
        <taxon>Craniata</taxon>
        <taxon>Vertebrata</taxon>
        <taxon>Euteleostomi</taxon>
        <taxon>Actinopterygii</taxon>
        <taxon>Neopterygii</taxon>
        <taxon>Teleostei</taxon>
        <taxon>Neoteleostei</taxon>
        <taxon>Acanthomorphata</taxon>
        <taxon>Carangaria</taxon>
        <taxon>Pleuronectiformes</taxon>
        <taxon>Pleuronectoidei</taxon>
        <taxon>Pleuronectidae</taxon>
        <taxon>Pleuronectes</taxon>
    </lineage>
</organism>
<dbReference type="AlphaFoldDB" id="A0A9N7YG71"/>
<accession>A0A9N7YG71</accession>
<protein>
    <submittedName>
        <fullName evidence="2">Uncharacterized protein</fullName>
    </submittedName>
</protein>